<evidence type="ECO:0000256" key="1">
    <source>
        <dbReference type="SAM" id="MobiDB-lite"/>
    </source>
</evidence>
<accession>C9SG04</accession>
<keyword evidence="3" id="KW-1185">Reference proteome</keyword>
<dbReference type="STRING" id="526221.C9SG04"/>
<dbReference type="AlphaFoldDB" id="C9SG04"/>
<sequence length="169" mass="17562">MSDDGSASLVGFGEGANSTVSGPIYHRRPIPGLVNAQSGSGVQWGLERNNSGLSDTPRSRGDVIMGGDTPTSAAAMQQRRDAKFADGFAAESGRDEDMFVDPSNRTPGSAGQSPFTAQPPGAQQAFMPGRMPTSTARDAVERMVGAGGLDGSEPRGAAQPGQFEFEERK</sequence>
<gene>
    <name evidence="2" type="ORF">VDBG_03517</name>
</gene>
<reference evidence="3" key="1">
    <citation type="journal article" date="2011" name="PLoS Pathog.">
        <title>Comparative genomics yields insights into niche adaptation of plant vascular wilt pathogens.</title>
        <authorList>
            <person name="Klosterman S.J."/>
            <person name="Subbarao K.V."/>
            <person name="Kang S."/>
            <person name="Veronese P."/>
            <person name="Gold S.E."/>
            <person name="Thomma B.P.H.J."/>
            <person name="Chen Z."/>
            <person name="Henrissat B."/>
            <person name="Lee Y.-H."/>
            <person name="Park J."/>
            <person name="Garcia-Pedrajas M.D."/>
            <person name="Barbara D.J."/>
            <person name="Anchieta A."/>
            <person name="de Jonge R."/>
            <person name="Santhanam P."/>
            <person name="Maruthachalam K."/>
            <person name="Atallah Z."/>
            <person name="Amyotte S.G."/>
            <person name="Paz Z."/>
            <person name="Inderbitzin P."/>
            <person name="Hayes R.J."/>
            <person name="Heiman D.I."/>
            <person name="Young S."/>
            <person name="Zeng Q."/>
            <person name="Engels R."/>
            <person name="Galagan J."/>
            <person name="Cuomo C.A."/>
            <person name="Dobinson K.F."/>
            <person name="Ma L.-J."/>
        </authorList>
    </citation>
    <scope>NUCLEOTIDE SEQUENCE [LARGE SCALE GENOMIC DNA]</scope>
    <source>
        <strain evidence="3">VaMs.102 / ATCC MYA-4576 / FGSC 10136</strain>
    </source>
</reference>
<feature type="region of interest" description="Disordered" evidence="1">
    <location>
        <begin position="1"/>
        <end position="75"/>
    </location>
</feature>
<dbReference type="Proteomes" id="UP000008698">
    <property type="component" value="Unassembled WGS sequence"/>
</dbReference>
<feature type="compositionally biased region" description="Polar residues" evidence="1">
    <location>
        <begin position="103"/>
        <end position="116"/>
    </location>
</feature>
<organism evidence="3">
    <name type="scientific">Verticillium alfalfae (strain VaMs.102 / ATCC MYA-4576 / FGSC 10136)</name>
    <name type="common">Verticillium wilt of alfalfa</name>
    <name type="synonym">Verticillium albo-atrum</name>
    <dbReference type="NCBI Taxonomy" id="526221"/>
    <lineage>
        <taxon>Eukaryota</taxon>
        <taxon>Fungi</taxon>
        <taxon>Dikarya</taxon>
        <taxon>Ascomycota</taxon>
        <taxon>Pezizomycotina</taxon>
        <taxon>Sordariomycetes</taxon>
        <taxon>Hypocreomycetidae</taxon>
        <taxon>Glomerellales</taxon>
        <taxon>Plectosphaerellaceae</taxon>
        <taxon>Verticillium</taxon>
    </lineage>
</organism>
<dbReference type="eggNOG" id="ENOG502SQG8">
    <property type="taxonomic scope" value="Eukaryota"/>
</dbReference>
<dbReference type="OrthoDB" id="5315820at2759"/>
<evidence type="ECO:0000313" key="3">
    <source>
        <dbReference type="Proteomes" id="UP000008698"/>
    </source>
</evidence>
<evidence type="ECO:0000313" key="2">
    <source>
        <dbReference type="EMBL" id="EEY17408.1"/>
    </source>
</evidence>
<dbReference type="RefSeq" id="XP_003005564.1">
    <property type="nucleotide sequence ID" value="XM_003005518.1"/>
</dbReference>
<dbReference type="HOGENOM" id="CLU_035845_1_0_1"/>
<protein>
    <submittedName>
        <fullName evidence="2">Uncharacterized protein</fullName>
    </submittedName>
</protein>
<name>C9SG04_VERA1</name>
<feature type="region of interest" description="Disordered" evidence="1">
    <location>
        <begin position="89"/>
        <end position="169"/>
    </location>
</feature>
<proteinExistence type="predicted"/>
<dbReference type="GeneID" id="9532249"/>
<dbReference type="EMBL" id="DS985217">
    <property type="protein sequence ID" value="EEY17408.1"/>
    <property type="molecule type" value="Genomic_DNA"/>
</dbReference>
<dbReference type="KEGG" id="val:VDBG_03517"/>